<dbReference type="Proteomes" id="UP000617734">
    <property type="component" value="Unassembled WGS sequence"/>
</dbReference>
<evidence type="ECO:0000259" key="3">
    <source>
        <dbReference type="PROSITE" id="PS51173"/>
    </source>
</evidence>
<keyword evidence="2" id="KW-0119">Carbohydrate metabolism</keyword>
<dbReference type="InterPro" id="IPR012291">
    <property type="entry name" value="CBM2_carb-bd_dom_sf"/>
</dbReference>
<proteinExistence type="predicted"/>
<keyword evidence="1" id="KW-0732">Signal</keyword>
<dbReference type="GO" id="GO:0004553">
    <property type="term" value="F:hydrolase activity, hydrolyzing O-glycosyl compounds"/>
    <property type="evidence" value="ECO:0007669"/>
    <property type="project" value="InterPro"/>
</dbReference>
<accession>A0A919FVA7</accession>
<evidence type="ECO:0000313" key="4">
    <source>
        <dbReference type="EMBL" id="GHH73118.1"/>
    </source>
</evidence>
<dbReference type="Pfam" id="PF00553">
    <property type="entry name" value="CBM_2"/>
    <property type="match status" value="1"/>
</dbReference>
<dbReference type="InterPro" id="IPR008965">
    <property type="entry name" value="CBM2/CBM3_carb-bd_dom_sf"/>
</dbReference>
<reference evidence="4" key="1">
    <citation type="journal article" date="2014" name="Int. J. Syst. Evol. Microbiol.">
        <title>Complete genome sequence of Corynebacterium casei LMG S-19264T (=DSM 44701T), isolated from a smear-ripened cheese.</title>
        <authorList>
            <consortium name="US DOE Joint Genome Institute (JGI-PGF)"/>
            <person name="Walter F."/>
            <person name="Albersmeier A."/>
            <person name="Kalinowski J."/>
            <person name="Ruckert C."/>
        </authorList>
    </citation>
    <scope>NUCLEOTIDE SEQUENCE</scope>
    <source>
        <strain evidence="4">JCM 4646</strain>
    </source>
</reference>
<dbReference type="PROSITE" id="PS51173">
    <property type="entry name" value="CBM2"/>
    <property type="match status" value="1"/>
</dbReference>
<dbReference type="GO" id="GO:0030247">
    <property type="term" value="F:polysaccharide binding"/>
    <property type="evidence" value="ECO:0007669"/>
    <property type="project" value="UniProtKB-UniRule"/>
</dbReference>
<evidence type="ECO:0000256" key="2">
    <source>
        <dbReference type="ARBA" id="ARBA00023326"/>
    </source>
</evidence>
<reference evidence="4" key="2">
    <citation type="submission" date="2020-09" db="EMBL/GenBank/DDBJ databases">
        <authorList>
            <person name="Sun Q."/>
            <person name="Ohkuma M."/>
        </authorList>
    </citation>
    <scope>NUCLEOTIDE SEQUENCE</scope>
    <source>
        <strain evidence="4">JCM 4646</strain>
    </source>
</reference>
<organism evidence="4 5">
    <name type="scientific">Kitasatospora indigofera</name>
    <dbReference type="NCBI Taxonomy" id="67307"/>
    <lineage>
        <taxon>Bacteria</taxon>
        <taxon>Bacillati</taxon>
        <taxon>Actinomycetota</taxon>
        <taxon>Actinomycetes</taxon>
        <taxon>Kitasatosporales</taxon>
        <taxon>Streptomycetaceae</taxon>
        <taxon>Kitasatospora</taxon>
    </lineage>
</organism>
<evidence type="ECO:0000313" key="5">
    <source>
        <dbReference type="Proteomes" id="UP000617734"/>
    </source>
</evidence>
<dbReference type="SMART" id="SM00637">
    <property type="entry name" value="CBD_II"/>
    <property type="match status" value="1"/>
</dbReference>
<comment type="caution">
    <text evidence="4">The sequence shown here is derived from an EMBL/GenBank/DDBJ whole genome shotgun (WGS) entry which is preliminary data.</text>
</comment>
<keyword evidence="2" id="KW-0624">Polysaccharide degradation</keyword>
<dbReference type="AlphaFoldDB" id="A0A919FVA7"/>
<dbReference type="SUPFAM" id="SSF49384">
    <property type="entry name" value="Carbohydrate-binding domain"/>
    <property type="match status" value="1"/>
</dbReference>
<dbReference type="EMBL" id="BNBO01000019">
    <property type="protein sequence ID" value="GHH73118.1"/>
    <property type="molecule type" value="Genomic_DNA"/>
</dbReference>
<dbReference type="GO" id="GO:0000272">
    <property type="term" value="P:polysaccharide catabolic process"/>
    <property type="evidence" value="ECO:0007669"/>
    <property type="project" value="UniProtKB-KW"/>
</dbReference>
<dbReference type="Gene3D" id="2.60.40.290">
    <property type="match status" value="1"/>
</dbReference>
<name>A0A919FVA7_9ACTN</name>
<protein>
    <recommendedName>
        <fullName evidence="3">CBM2 domain-containing protein</fullName>
    </recommendedName>
</protein>
<gene>
    <name evidence="4" type="ORF">GCM10018781_36760</name>
</gene>
<keyword evidence="5" id="KW-1185">Reference proteome</keyword>
<feature type="domain" description="CBM2" evidence="3">
    <location>
        <begin position="1"/>
        <end position="87"/>
    </location>
</feature>
<dbReference type="InterPro" id="IPR001919">
    <property type="entry name" value="CBD2"/>
</dbReference>
<sequence>MTVKNTGSTALTGWTVKWAYANGQQITSLWNGAWTQTGANVAVSNLGYNGSLAAGGGSTSFGFNGSWTGSNTSPTAATLNGTACTVK</sequence>
<evidence type="ECO:0000256" key="1">
    <source>
        <dbReference type="ARBA" id="ARBA00022729"/>
    </source>
</evidence>